<dbReference type="PROSITE" id="PS00307">
    <property type="entry name" value="LECTIN_LEGUME_BETA"/>
    <property type="match status" value="1"/>
</dbReference>
<dbReference type="Gene3D" id="2.60.120.200">
    <property type="match status" value="1"/>
</dbReference>
<dbReference type="Gramene" id="KJB07885">
    <property type="protein sequence ID" value="KJB07885"/>
    <property type="gene ID" value="B456_001G050500"/>
</dbReference>
<dbReference type="PROSITE" id="PS50011">
    <property type="entry name" value="PROTEIN_KINASE_DOM"/>
    <property type="match status" value="1"/>
</dbReference>
<feature type="binding site" evidence="20">
    <location>
        <position position="376"/>
    </location>
    <ligand>
        <name>ATP</name>
        <dbReference type="ChEBI" id="CHEBI:30616"/>
    </ligand>
</feature>
<sequence>MAVCFSFRLAILLLTLMISLAGSDDVEFIYNGFRSANLTLNGIAQLTSTGLLKLTSETERSRGQAFYPHHINFKNSTNGSVSSFSTTFVFAILSKYHGLSSNGMAFVISPTKDFSGAGGSQYLGLFNKSSNGKATNHIVAVELDTVQSTDLNDINENHVGIDINGLISEKAFPAGYYEDGNGRRQFRNLSLISGKRLQVWVEYDGVGKRMDVTLAPFKVSKPKTPLLSLHRDLSSIVNNEMYVGFSSSTATIVSSHYVLGWSFKMNGQAKDLTLSQLPKLPKPKKISRLLTIGLPFILVTVILVAVSGVVYYTRRKRKFAEVVEDWELEYGPHRFKFKDLYFATKGFKDEELLGAGGFGRVYKGTLPTSKLQVAVKRVSHESRQGMKEFVAEVVSIGRLRHRNLVQLLGYCRRKGELLLVYDYMPNGSLDKYLYNQPKLTLNWSQRFKVIKGVASGLLYLHEEWEQVVIHRDVKASNVLLDSELNGRLGDFGLARLYDHGTELQTTHVVGTIGYLAPEHTRTGKATPCTDVFAFGAFLLEVACGRRPISQSPVDEVILVDWVYSCWREGDIVEAKDPNLGSNYELEEVELVLKLGLICSHSEPEARPTMRHVVQFLERDMALPEISSFSLSSSGLAFAHREGLDEFAKSMSYTSSFSKGFSPSSSVAPSILSGGR</sequence>
<proteinExistence type="inferred from homology"/>
<comment type="similarity">
    <text evidence="3">In the C-terminal section; belongs to the protein kinase superfamily. Ser/Thr protein kinase family.</text>
</comment>
<organism evidence="24 26">
    <name type="scientific">Gossypium raimondii</name>
    <name type="common">Peruvian cotton</name>
    <name type="synonym">Gossypium klotzschianum subsp. raimondii</name>
    <dbReference type="NCBI Taxonomy" id="29730"/>
    <lineage>
        <taxon>Eukaryota</taxon>
        <taxon>Viridiplantae</taxon>
        <taxon>Streptophyta</taxon>
        <taxon>Embryophyta</taxon>
        <taxon>Tracheophyta</taxon>
        <taxon>Spermatophyta</taxon>
        <taxon>Magnoliopsida</taxon>
        <taxon>eudicotyledons</taxon>
        <taxon>Gunneridae</taxon>
        <taxon>Pentapetalae</taxon>
        <taxon>rosids</taxon>
        <taxon>malvids</taxon>
        <taxon>Malvales</taxon>
        <taxon>Malvaceae</taxon>
        <taxon>Malvoideae</taxon>
        <taxon>Gossypium</taxon>
    </lineage>
</organism>
<dbReference type="InterPro" id="IPR013320">
    <property type="entry name" value="ConA-like_dom_sf"/>
</dbReference>
<name>A0A0D2QKV9_GOSRA</name>
<keyword evidence="9 22" id="KW-0732">Signal</keyword>
<evidence type="ECO:0000256" key="20">
    <source>
        <dbReference type="PROSITE-ProRule" id="PRU10141"/>
    </source>
</evidence>
<feature type="signal peptide" evidence="22">
    <location>
        <begin position="1"/>
        <end position="23"/>
    </location>
</feature>
<evidence type="ECO:0000256" key="4">
    <source>
        <dbReference type="ARBA" id="ARBA00012513"/>
    </source>
</evidence>
<evidence type="ECO:0000256" key="13">
    <source>
        <dbReference type="ARBA" id="ARBA00022840"/>
    </source>
</evidence>
<dbReference type="OrthoDB" id="543442at2759"/>
<evidence type="ECO:0000313" key="27">
    <source>
        <dbReference type="Proteomes" id="UP000593578"/>
    </source>
</evidence>
<dbReference type="STRING" id="29730.A0A0D2QKV9"/>
<evidence type="ECO:0000256" key="21">
    <source>
        <dbReference type="SAM" id="Phobius"/>
    </source>
</evidence>
<keyword evidence="26" id="KW-1185">Reference proteome</keyword>
<evidence type="ECO:0000256" key="18">
    <source>
        <dbReference type="ARBA" id="ARBA00047899"/>
    </source>
</evidence>
<dbReference type="Proteomes" id="UP000032304">
    <property type="component" value="Chromosome 1"/>
</dbReference>
<dbReference type="InterPro" id="IPR000719">
    <property type="entry name" value="Prot_kinase_dom"/>
</dbReference>
<keyword evidence="11 20" id="KW-0547">Nucleotide-binding</keyword>
<comment type="similarity">
    <text evidence="2">In the N-terminal section; belongs to the leguminous lectin family.</text>
</comment>
<comment type="catalytic activity">
    <reaction evidence="19">
        <text>L-seryl-[protein] + ATP = O-phospho-L-seryl-[protein] + ADP + H(+)</text>
        <dbReference type="Rhea" id="RHEA:17989"/>
        <dbReference type="Rhea" id="RHEA-COMP:9863"/>
        <dbReference type="Rhea" id="RHEA-COMP:11604"/>
        <dbReference type="ChEBI" id="CHEBI:15378"/>
        <dbReference type="ChEBI" id="CHEBI:29999"/>
        <dbReference type="ChEBI" id="CHEBI:30616"/>
        <dbReference type="ChEBI" id="CHEBI:83421"/>
        <dbReference type="ChEBI" id="CHEBI:456216"/>
        <dbReference type="EC" id="2.7.11.1"/>
    </reaction>
</comment>
<dbReference type="InterPro" id="IPR001245">
    <property type="entry name" value="Ser-Thr/Tyr_kinase_cat_dom"/>
</dbReference>
<reference evidence="24 26" key="1">
    <citation type="journal article" date="2012" name="Nature">
        <title>Repeated polyploidization of Gossypium genomes and the evolution of spinnable cotton fibres.</title>
        <authorList>
            <person name="Paterson A.H."/>
            <person name="Wendel J.F."/>
            <person name="Gundlach H."/>
            <person name="Guo H."/>
            <person name="Jenkins J."/>
            <person name="Jin D."/>
            <person name="Llewellyn D."/>
            <person name="Showmaker K.C."/>
            <person name="Shu S."/>
            <person name="Udall J."/>
            <person name="Yoo M.J."/>
            <person name="Byers R."/>
            <person name="Chen W."/>
            <person name="Doron-Faigenboim A."/>
            <person name="Duke M.V."/>
            <person name="Gong L."/>
            <person name="Grimwood J."/>
            <person name="Grover C."/>
            <person name="Grupp K."/>
            <person name="Hu G."/>
            <person name="Lee T.H."/>
            <person name="Li J."/>
            <person name="Lin L."/>
            <person name="Liu T."/>
            <person name="Marler B.S."/>
            <person name="Page J.T."/>
            <person name="Roberts A.W."/>
            <person name="Romanel E."/>
            <person name="Sanders W.S."/>
            <person name="Szadkowski E."/>
            <person name="Tan X."/>
            <person name="Tang H."/>
            <person name="Xu C."/>
            <person name="Wang J."/>
            <person name="Wang Z."/>
            <person name="Zhang D."/>
            <person name="Zhang L."/>
            <person name="Ashrafi H."/>
            <person name="Bedon F."/>
            <person name="Bowers J.E."/>
            <person name="Brubaker C.L."/>
            <person name="Chee P.W."/>
            <person name="Das S."/>
            <person name="Gingle A.R."/>
            <person name="Haigler C.H."/>
            <person name="Harker D."/>
            <person name="Hoffmann L.V."/>
            <person name="Hovav R."/>
            <person name="Jones D.C."/>
            <person name="Lemke C."/>
            <person name="Mansoor S."/>
            <person name="ur Rahman M."/>
            <person name="Rainville L.N."/>
            <person name="Rambani A."/>
            <person name="Reddy U.K."/>
            <person name="Rong J.K."/>
            <person name="Saranga Y."/>
            <person name="Scheffler B.E."/>
            <person name="Scheffler J.A."/>
            <person name="Stelly D.M."/>
            <person name="Triplett B.A."/>
            <person name="Van Deynze A."/>
            <person name="Vaslin M.F."/>
            <person name="Waghmare V.N."/>
            <person name="Walford S.A."/>
            <person name="Wright R.J."/>
            <person name="Zaki E.A."/>
            <person name="Zhang T."/>
            <person name="Dennis E.S."/>
            <person name="Mayer K.F."/>
            <person name="Peterson D.G."/>
            <person name="Rokhsar D.S."/>
            <person name="Wang X."/>
            <person name="Schmutz J."/>
        </authorList>
    </citation>
    <scope>NUCLEOTIDE SEQUENCE [LARGE SCALE GENOMIC DNA]</scope>
</reference>
<dbReference type="InterPro" id="IPR011009">
    <property type="entry name" value="Kinase-like_dom_sf"/>
</dbReference>
<dbReference type="GO" id="GO:0005886">
    <property type="term" value="C:plasma membrane"/>
    <property type="evidence" value="ECO:0007669"/>
    <property type="project" value="UniProtKB-SubCell"/>
</dbReference>
<evidence type="ECO:0000256" key="12">
    <source>
        <dbReference type="ARBA" id="ARBA00022777"/>
    </source>
</evidence>
<dbReference type="InterPro" id="IPR019825">
    <property type="entry name" value="Lectin_legB_Mn/Ca_BS"/>
</dbReference>
<feature type="chain" id="PRO_5033220497" description="non-specific serine/threonine protein kinase" evidence="22">
    <location>
        <begin position="24"/>
        <end position="675"/>
    </location>
</feature>
<dbReference type="CDD" id="cd06899">
    <property type="entry name" value="lectin_legume_LecRK_Arcelin_ConA"/>
    <property type="match status" value="1"/>
</dbReference>
<dbReference type="PROSITE" id="PS00108">
    <property type="entry name" value="PROTEIN_KINASE_ST"/>
    <property type="match status" value="1"/>
</dbReference>
<dbReference type="GO" id="GO:0005524">
    <property type="term" value="F:ATP binding"/>
    <property type="evidence" value="ECO:0007669"/>
    <property type="project" value="UniProtKB-UniRule"/>
</dbReference>
<dbReference type="GO" id="GO:0004674">
    <property type="term" value="F:protein serine/threonine kinase activity"/>
    <property type="evidence" value="ECO:0007669"/>
    <property type="project" value="UniProtKB-KW"/>
</dbReference>
<keyword evidence="16" id="KW-0675">Receptor</keyword>
<keyword evidence="10" id="KW-0430">Lectin</keyword>
<reference evidence="25" key="3">
    <citation type="submission" date="2020-04" db="EMBL/GenBank/DDBJ databases">
        <authorList>
            <person name="Grover C.E."/>
            <person name="Arick M.A. II"/>
            <person name="Thrash A."/>
            <person name="Conover J.L."/>
            <person name="Sanders W.S."/>
            <person name="Peterson D.G."/>
            <person name="Scheffler J.A."/>
            <person name="Scheffler B.E."/>
            <person name="Wendel J.F."/>
        </authorList>
    </citation>
    <scope>NUCLEOTIDE SEQUENCE</scope>
    <source>
        <strain evidence="25">8</strain>
        <tissue evidence="25">Leaf</tissue>
    </source>
</reference>
<dbReference type="FunFam" id="2.60.120.200:FF:000051">
    <property type="entry name" value="L-type lectin-domain containing receptor kinase V.9"/>
    <property type="match status" value="1"/>
</dbReference>
<feature type="transmembrane region" description="Helical" evidence="21">
    <location>
        <begin position="289"/>
        <end position="312"/>
    </location>
</feature>
<dbReference type="KEGG" id="gra:105785303"/>
<evidence type="ECO:0000256" key="3">
    <source>
        <dbReference type="ARBA" id="ARBA00010217"/>
    </source>
</evidence>
<evidence type="ECO:0000256" key="14">
    <source>
        <dbReference type="ARBA" id="ARBA00022989"/>
    </source>
</evidence>
<keyword evidence="6" id="KW-0723">Serine/threonine-protein kinase</keyword>
<dbReference type="EC" id="2.7.11.1" evidence="4"/>
<comment type="subcellular location">
    <subcellularLocation>
        <location evidence="1">Cell membrane</location>
        <topology evidence="1">Single-pass type I membrane protein</topology>
    </subcellularLocation>
</comment>
<dbReference type="AlphaFoldDB" id="A0A0D2QKV9"/>
<dbReference type="Pfam" id="PF07714">
    <property type="entry name" value="PK_Tyr_Ser-Thr"/>
    <property type="match status" value="1"/>
</dbReference>
<evidence type="ECO:0000256" key="11">
    <source>
        <dbReference type="ARBA" id="ARBA00022741"/>
    </source>
</evidence>
<dbReference type="eggNOG" id="ENOG502QSJ4">
    <property type="taxonomic scope" value="Eukaryota"/>
</dbReference>
<evidence type="ECO:0000256" key="5">
    <source>
        <dbReference type="ARBA" id="ARBA00022475"/>
    </source>
</evidence>
<evidence type="ECO:0000256" key="8">
    <source>
        <dbReference type="ARBA" id="ARBA00022692"/>
    </source>
</evidence>
<accession>A0A0D2QKV9</accession>
<dbReference type="EMBL" id="JABEZZ010000001">
    <property type="protein sequence ID" value="MBA0578282.1"/>
    <property type="molecule type" value="Genomic_DNA"/>
</dbReference>
<evidence type="ECO:0000256" key="16">
    <source>
        <dbReference type="ARBA" id="ARBA00023170"/>
    </source>
</evidence>
<comment type="catalytic activity">
    <reaction evidence="18">
        <text>L-threonyl-[protein] + ATP = O-phospho-L-threonyl-[protein] + ADP + H(+)</text>
        <dbReference type="Rhea" id="RHEA:46608"/>
        <dbReference type="Rhea" id="RHEA-COMP:11060"/>
        <dbReference type="Rhea" id="RHEA-COMP:11605"/>
        <dbReference type="ChEBI" id="CHEBI:15378"/>
        <dbReference type="ChEBI" id="CHEBI:30013"/>
        <dbReference type="ChEBI" id="CHEBI:30616"/>
        <dbReference type="ChEBI" id="CHEBI:61977"/>
        <dbReference type="ChEBI" id="CHEBI:456216"/>
        <dbReference type="EC" id="2.7.11.1"/>
    </reaction>
</comment>
<dbReference type="Gene3D" id="1.10.510.10">
    <property type="entry name" value="Transferase(Phosphotransferase) domain 1"/>
    <property type="match status" value="1"/>
</dbReference>
<gene>
    <name evidence="24" type="ORF">B456_001G050500</name>
    <name evidence="25" type="ORF">Gorai_020574</name>
</gene>
<dbReference type="EMBL" id="CM001740">
    <property type="protein sequence ID" value="KJB07885.1"/>
    <property type="molecule type" value="Genomic_DNA"/>
</dbReference>
<feature type="domain" description="Protein kinase" evidence="23">
    <location>
        <begin position="347"/>
        <end position="622"/>
    </location>
</feature>
<reference evidence="25 27" key="2">
    <citation type="journal article" date="2019" name="Genome Biol. Evol.">
        <title>Insights into the evolution of the New World diploid cottons (Gossypium, subgenus Houzingenia) based on genome sequencing.</title>
        <authorList>
            <person name="Grover C.E."/>
            <person name="Arick M.A. 2nd"/>
            <person name="Thrash A."/>
            <person name="Conover J.L."/>
            <person name="Sanders W.S."/>
            <person name="Peterson D.G."/>
            <person name="Frelichowski J.E."/>
            <person name="Scheffler J.A."/>
            <person name="Scheffler B.E."/>
            <person name="Wendel J.F."/>
        </authorList>
    </citation>
    <scope>NUCLEOTIDE SEQUENCE [LARGE SCALE GENOMIC DNA]</scope>
    <source>
        <strain evidence="25">8</strain>
        <tissue evidence="25">Leaf</tissue>
    </source>
</reference>
<keyword evidence="13 20" id="KW-0067">ATP-binding</keyword>
<evidence type="ECO:0000256" key="7">
    <source>
        <dbReference type="ARBA" id="ARBA00022679"/>
    </source>
</evidence>
<evidence type="ECO:0000256" key="22">
    <source>
        <dbReference type="SAM" id="SignalP"/>
    </source>
</evidence>
<dbReference type="InterPro" id="IPR017441">
    <property type="entry name" value="Protein_kinase_ATP_BS"/>
</dbReference>
<evidence type="ECO:0000256" key="15">
    <source>
        <dbReference type="ARBA" id="ARBA00023136"/>
    </source>
</evidence>
<dbReference type="OMA" id="MISSRHY"/>
<keyword evidence="15 21" id="KW-0472">Membrane</keyword>
<keyword evidence="17" id="KW-0325">Glycoprotein</keyword>
<evidence type="ECO:0000256" key="6">
    <source>
        <dbReference type="ARBA" id="ARBA00022527"/>
    </source>
</evidence>
<dbReference type="FunFam" id="3.30.200.20:FF:000112">
    <property type="entry name" value="Lectin-domain containing receptor kinase A4.3"/>
    <property type="match status" value="1"/>
</dbReference>
<evidence type="ECO:0000256" key="17">
    <source>
        <dbReference type="ARBA" id="ARBA00023180"/>
    </source>
</evidence>
<dbReference type="SMART" id="SM00220">
    <property type="entry name" value="S_TKc"/>
    <property type="match status" value="1"/>
</dbReference>
<evidence type="ECO:0000313" key="25">
    <source>
        <dbReference type="EMBL" id="MBA0578282.1"/>
    </source>
</evidence>
<evidence type="ECO:0000313" key="24">
    <source>
        <dbReference type="EMBL" id="KJB07885.1"/>
    </source>
</evidence>
<evidence type="ECO:0000256" key="19">
    <source>
        <dbReference type="ARBA" id="ARBA00048679"/>
    </source>
</evidence>
<dbReference type="InterPro" id="IPR050528">
    <property type="entry name" value="L-type_Lectin-RKs"/>
</dbReference>
<dbReference type="CDD" id="cd14066">
    <property type="entry name" value="STKc_IRAK"/>
    <property type="match status" value="1"/>
</dbReference>
<dbReference type="GO" id="GO:0030246">
    <property type="term" value="F:carbohydrate binding"/>
    <property type="evidence" value="ECO:0007669"/>
    <property type="project" value="UniProtKB-KW"/>
</dbReference>
<dbReference type="InterPro" id="IPR001220">
    <property type="entry name" value="Legume_lectin_dom"/>
</dbReference>
<dbReference type="PANTHER" id="PTHR27007">
    <property type="match status" value="1"/>
</dbReference>
<evidence type="ECO:0000256" key="1">
    <source>
        <dbReference type="ARBA" id="ARBA00004251"/>
    </source>
</evidence>
<evidence type="ECO:0000256" key="2">
    <source>
        <dbReference type="ARBA" id="ARBA00008536"/>
    </source>
</evidence>
<evidence type="ECO:0000259" key="23">
    <source>
        <dbReference type="PROSITE" id="PS50011"/>
    </source>
</evidence>
<dbReference type="SUPFAM" id="SSF56112">
    <property type="entry name" value="Protein kinase-like (PK-like)"/>
    <property type="match status" value="1"/>
</dbReference>
<dbReference type="Pfam" id="PF00139">
    <property type="entry name" value="Lectin_legB"/>
    <property type="match status" value="1"/>
</dbReference>
<keyword evidence="7" id="KW-0808">Transferase</keyword>
<dbReference type="PROSITE" id="PS00107">
    <property type="entry name" value="PROTEIN_KINASE_ATP"/>
    <property type="match status" value="1"/>
</dbReference>
<evidence type="ECO:0000256" key="9">
    <source>
        <dbReference type="ARBA" id="ARBA00022729"/>
    </source>
</evidence>
<dbReference type="SUPFAM" id="SSF49899">
    <property type="entry name" value="Concanavalin A-like lectins/glucanases"/>
    <property type="match status" value="1"/>
</dbReference>
<dbReference type="InterPro" id="IPR008271">
    <property type="entry name" value="Ser/Thr_kinase_AS"/>
</dbReference>
<evidence type="ECO:0000256" key="10">
    <source>
        <dbReference type="ARBA" id="ARBA00022734"/>
    </source>
</evidence>
<keyword evidence="14 21" id="KW-1133">Transmembrane helix</keyword>
<protein>
    <recommendedName>
        <fullName evidence="4">non-specific serine/threonine protein kinase</fullName>
        <ecNumber evidence="4">2.7.11.1</ecNumber>
    </recommendedName>
</protein>
<dbReference type="Gene3D" id="3.30.200.20">
    <property type="entry name" value="Phosphorylase Kinase, domain 1"/>
    <property type="match status" value="1"/>
</dbReference>
<keyword evidence="5" id="KW-1003">Cell membrane</keyword>
<dbReference type="FunFam" id="1.10.510.10:FF:000108">
    <property type="entry name" value="L-type lectin-domain containing receptor kinase S.4"/>
    <property type="match status" value="1"/>
</dbReference>
<dbReference type="Proteomes" id="UP000593578">
    <property type="component" value="Unassembled WGS sequence"/>
</dbReference>
<keyword evidence="8 21" id="KW-0812">Transmembrane</keyword>
<keyword evidence="12" id="KW-0418">Kinase</keyword>
<evidence type="ECO:0000313" key="26">
    <source>
        <dbReference type="Proteomes" id="UP000032304"/>
    </source>
</evidence>